<dbReference type="InterPro" id="IPR003165">
    <property type="entry name" value="Piwi"/>
</dbReference>
<name>A0A6A5WVJ7_9PLEO</name>
<evidence type="ECO:0000313" key="3">
    <source>
        <dbReference type="Proteomes" id="UP000799779"/>
    </source>
</evidence>
<gene>
    <name evidence="2" type="ORF">P154DRAFT_608541</name>
</gene>
<feature type="non-terminal residue" evidence="2">
    <location>
        <position position="1"/>
    </location>
</feature>
<sequence length="406" mass="46042">LIGIPFRNLDGYASLKRAADLEFGVQTVCALGTKIKFIDQGENSRLPPGFQRQHLSNLAMKFNFKSGGKNHALENATLNRLLGPLRNSTMVLGADVAHPPAASIVGYPSIACVVASDDNTFLNYPGSMRLQAGGQEEIEDMEDMVKERLEAWYHKNRKSLPTNLLFYRDGISESMFNKCRDHEIAAIRRAYANVANRFMSLNSGQFKLTFVVVSKRHHTRFYPKRPEDSYRTGNKYNGNLKPGLLVRQVVTSPSPDNFFLQSHSAIQGTAKSAHYHVLQNSMGLTLSRIIDITHQFCYVYPRATKGVSYVAPAYLADRLCERGRVYMRGWHPPDSFKDVPKPKNKIPLTKDAVKNWKQERAAELAKQTRNDDNPADWDWGHSGKANHGIIRRNPWHPNLDHTMFWM</sequence>
<proteinExistence type="predicted"/>
<reference evidence="2" key="1">
    <citation type="journal article" date="2020" name="Stud. Mycol.">
        <title>101 Dothideomycetes genomes: a test case for predicting lifestyles and emergence of pathogens.</title>
        <authorList>
            <person name="Haridas S."/>
            <person name="Albert R."/>
            <person name="Binder M."/>
            <person name="Bloem J."/>
            <person name="Labutti K."/>
            <person name="Salamov A."/>
            <person name="Andreopoulos B."/>
            <person name="Baker S."/>
            <person name="Barry K."/>
            <person name="Bills G."/>
            <person name="Bluhm B."/>
            <person name="Cannon C."/>
            <person name="Castanera R."/>
            <person name="Culley D."/>
            <person name="Daum C."/>
            <person name="Ezra D."/>
            <person name="Gonzalez J."/>
            <person name="Henrissat B."/>
            <person name="Kuo A."/>
            <person name="Liang C."/>
            <person name="Lipzen A."/>
            <person name="Lutzoni F."/>
            <person name="Magnuson J."/>
            <person name="Mondo S."/>
            <person name="Nolan M."/>
            <person name="Ohm R."/>
            <person name="Pangilinan J."/>
            <person name="Park H.-J."/>
            <person name="Ramirez L."/>
            <person name="Alfaro M."/>
            <person name="Sun H."/>
            <person name="Tritt A."/>
            <person name="Yoshinaga Y."/>
            <person name="Zwiers L.-H."/>
            <person name="Turgeon B."/>
            <person name="Goodwin S."/>
            <person name="Spatafora J."/>
            <person name="Crous P."/>
            <person name="Grigoriev I."/>
        </authorList>
    </citation>
    <scope>NUCLEOTIDE SEQUENCE</scope>
    <source>
        <strain evidence="2">CBS 123094</strain>
    </source>
</reference>
<dbReference type="PROSITE" id="PS50822">
    <property type="entry name" value="PIWI"/>
    <property type="match status" value="1"/>
</dbReference>
<dbReference type="OrthoDB" id="10252740at2759"/>
<dbReference type="InterPro" id="IPR012337">
    <property type="entry name" value="RNaseH-like_sf"/>
</dbReference>
<accession>A0A6A5WVJ7</accession>
<dbReference type="EMBL" id="ML977562">
    <property type="protein sequence ID" value="KAF2005627.1"/>
    <property type="molecule type" value="Genomic_DNA"/>
</dbReference>
<dbReference type="PANTHER" id="PTHR22891">
    <property type="entry name" value="EUKARYOTIC TRANSLATION INITIATION FACTOR 2C"/>
    <property type="match status" value="1"/>
</dbReference>
<protein>
    <submittedName>
        <fullName evidence="2">Stem cell self-renewal protein Piwi</fullName>
    </submittedName>
</protein>
<organism evidence="2 3">
    <name type="scientific">Amniculicola lignicola CBS 123094</name>
    <dbReference type="NCBI Taxonomy" id="1392246"/>
    <lineage>
        <taxon>Eukaryota</taxon>
        <taxon>Fungi</taxon>
        <taxon>Dikarya</taxon>
        <taxon>Ascomycota</taxon>
        <taxon>Pezizomycotina</taxon>
        <taxon>Dothideomycetes</taxon>
        <taxon>Pleosporomycetidae</taxon>
        <taxon>Pleosporales</taxon>
        <taxon>Amniculicolaceae</taxon>
        <taxon>Amniculicola</taxon>
    </lineage>
</organism>
<dbReference type="Gene3D" id="3.40.50.2300">
    <property type="match status" value="1"/>
</dbReference>
<dbReference type="Proteomes" id="UP000799779">
    <property type="component" value="Unassembled WGS sequence"/>
</dbReference>
<evidence type="ECO:0000313" key="2">
    <source>
        <dbReference type="EMBL" id="KAF2005627.1"/>
    </source>
</evidence>
<evidence type="ECO:0000259" key="1">
    <source>
        <dbReference type="PROSITE" id="PS50822"/>
    </source>
</evidence>
<feature type="domain" description="Piwi" evidence="1">
    <location>
        <begin position="1"/>
        <end position="328"/>
    </location>
</feature>
<dbReference type="Gene3D" id="3.30.420.10">
    <property type="entry name" value="Ribonuclease H-like superfamily/Ribonuclease H"/>
    <property type="match status" value="1"/>
</dbReference>
<dbReference type="AlphaFoldDB" id="A0A6A5WVJ7"/>
<dbReference type="SMART" id="SM00950">
    <property type="entry name" value="Piwi"/>
    <property type="match status" value="1"/>
</dbReference>
<keyword evidence="3" id="KW-1185">Reference proteome</keyword>
<dbReference type="InterPro" id="IPR036397">
    <property type="entry name" value="RNaseH_sf"/>
</dbReference>
<dbReference type="SUPFAM" id="SSF53098">
    <property type="entry name" value="Ribonuclease H-like"/>
    <property type="match status" value="1"/>
</dbReference>
<dbReference type="Pfam" id="PF02171">
    <property type="entry name" value="Piwi"/>
    <property type="match status" value="1"/>
</dbReference>
<dbReference type="GO" id="GO:0003676">
    <property type="term" value="F:nucleic acid binding"/>
    <property type="evidence" value="ECO:0007669"/>
    <property type="project" value="InterPro"/>
</dbReference>